<dbReference type="PROSITE" id="PS00108">
    <property type="entry name" value="PROTEIN_KINASE_ST"/>
    <property type="match status" value="1"/>
</dbReference>
<dbReference type="Proteomes" id="UP000823674">
    <property type="component" value="Chromosome A09"/>
</dbReference>
<organism evidence="3 4">
    <name type="scientific">Brassica rapa subsp. trilocularis</name>
    <dbReference type="NCBI Taxonomy" id="1813537"/>
    <lineage>
        <taxon>Eukaryota</taxon>
        <taxon>Viridiplantae</taxon>
        <taxon>Streptophyta</taxon>
        <taxon>Embryophyta</taxon>
        <taxon>Tracheophyta</taxon>
        <taxon>Spermatophyta</taxon>
        <taxon>Magnoliopsida</taxon>
        <taxon>eudicotyledons</taxon>
        <taxon>Gunneridae</taxon>
        <taxon>Pentapetalae</taxon>
        <taxon>rosids</taxon>
        <taxon>malvids</taxon>
        <taxon>Brassicales</taxon>
        <taxon>Brassicaceae</taxon>
        <taxon>Brassiceae</taxon>
        <taxon>Brassica</taxon>
    </lineage>
</organism>
<gene>
    <name evidence="3" type="primary">A09p012650.1_BraROA</name>
    <name evidence="3" type="ORF">IGI04_033917</name>
</gene>
<evidence type="ECO:0000259" key="2">
    <source>
        <dbReference type="PROSITE" id="PS50011"/>
    </source>
</evidence>
<dbReference type="CDD" id="cd04928">
    <property type="entry name" value="ACT_TyrKc"/>
    <property type="match status" value="1"/>
</dbReference>
<feature type="region of interest" description="Disordered" evidence="1">
    <location>
        <begin position="108"/>
        <end position="140"/>
    </location>
</feature>
<feature type="region of interest" description="Disordered" evidence="1">
    <location>
        <begin position="1"/>
        <end position="21"/>
    </location>
</feature>
<evidence type="ECO:0000256" key="1">
    <source>
        <dbReference type="SAM" id="MobiDB-lite"/>
    </source>
</evidence>
<dbReference type="InterPro" id="IPR008271">
    <property type="entry name" value="Ser/Thr_kinase_AS"/>
</dbReference>
<dbReference type="Pfam" id="PF07714">
    <property type="entry name" value="PK_Tyr_Ser-Thr"/>
    <property type="match status" value="2"/>
</dbReference>
<dbReference type="Gene3D" id="3.30.200.20">
    <property type="entry name" value="Phosphorylase Kinase, domain 1"/>
    <property type="match status" value="1"/>
</dbReference>
<dbReference type="PANTHER" id="PTHR44329">
    <property type="entry name" value="SERINE/THREONINE-PROTEIN KINASE TNNI3K-RELATED"/>
    <property type="match status" value="1"/>
</dbReference>
<name>A0ABQ7L796_BRACM</name>
<dbReference type="PANTHER" id="PTHR44329:SF101">
    <property type="entry name" value="SERINE_THREONINE-PROTEIN KINASE STY8"/>
    <property type="match status" value="1"/>
</dbReference>
<dbReference type="InterPro" id="IPR000719">
    <property type="entry name" value="Prot_kinase_dom"/>
</dbReference>
<keyword evidence="4" id="KW-1185">Reference proteome</keyword>
<dbReference type="SMART" id="SM00220">
    <property type="entry name" value="S_TKc"/>
    <property type="match status" value="1"/>
</dbReference>
<reference evidence="3 4" key="1">
    <citation type="submission" date="2021-03" db="EMBL/GenBank/DDBJ databases">
        <authorList>
            <person name="King G.J."/>
            <person name="Bancroft I."/>
            <person name="Baten A."/>
            <person name="Bloomfield J."/>
            <person name="Borpatragohain P."/>
            <person name="He Z."/>
            <person name="Irish N."/>
            <person name="Irwin J."/>
            <person name="Liu K."/>
            <person name="Mauleon R.P."/>
            <person name="Moore J."/>
            <person name="Morris R."/>
            <person name="Ostergaard L."/>
            <person name="Wang B."/>
            <person name="Wells R."/>
        </authorList>
    </citation>
    <scope>NUCLEOTIDE SEQUENCE [LARGE SCALE GENOMIC DNA]</scope>
    <source>
        <strain evidence="3">R-o-18</strain>
        <tissue evidence="3">Leaf</tissue>
    </source>
</reference>
<dbReference type="Gene3D" id="1.10.510.10">
    <property type="entry name" value="Transferase(Phosphotransferase) domain 1"/>
    <property type="match status" value="2"/>
</dbReference>
<protein>
    <recommendedName>
        <fullName evidence="2">Protein kinase domain-containing protein</fullName>
    </recommendedName>
</protein>
<evidence type="ECO:0000313" key="4">
    <source>
        <dbReference type="Proteomes" id="UP000823674"/>
    </source>
</evidence>
<dbReference type="InterPro" id="IPR011009">
    <property type="entry name" value="Kinase-like_dom_sf"/>
</dbReference>
<comment type="caution">
    <text evidence="3">The sequence shown here is derived from an EMBL/GenBank/DDBJ whole genome shotgun (WGS) entry which is preliminary data.</text>
</comment>
<dbReference type="PROSITE" id="PS50011">
    <property type="entry name" value="PROTEIN_KINASE_DOM"/>
    <property type="match status" value="1"/>
</dbReference>
<sequence length="604" mass="67683">MTNTDESESCGSRAVVASPSQENPRHYRMKLDVYGEILQRLQESNYEEAALPDFEDQLWQHFNRLPARYALDVKVERAEDVLTHQRLLKLAEDPATRPVFDVHSVQVAPRNSAESDPALEEDAQSSSHTSGQGVLAPPTFGSSPNFEAITLGNKIVEDVDSAVNATLTTRPMHEITFSTIDKPKLLSQVGGSSFNISKILPRHLVSQAHQLCYNFDASLTSLLGELGLNIQEAHAFSTVDGFSLDVFVVDGWSQEETDGLKDALSKEILKLKDQPGSKQKSIAFFEHDKSSNELIPACIEIPTDGTDEWEIDVKQLKIEKKVASGSYGDLHKGTYCSQEVAIKFLKPERVNTEILREFSQEVYIMRKVRHKNVVQFLGACTRSPTLCIVTEFMARGSIYDFLHKQKCAFKLQTLLKVALDVAKGMCYLHQNNIIHRDLKTANLLMDEHGLVKVADFGVARVQIESGVMTAETGTYRWMAPEIPYAFLTPLQAAVGVVQKGLRPKIPKKTHPRVKGLLERCWQQEPKERPDFEEIIEMLQQIMTEVGDEDPGKPSKKPLGWCGLNGEDLVLTGHLLAGEERFWTELDGVAKVWHEINVLLKNKIP</sequence>
<evidence type="ECO:0000313" key="3">
    <source>
        <dbReference type="EMBL" id="KAG5382447.1"/>
    </source>
</evidence>
<dbReference type="CDD" id="cd13999">
    <property type="entry name" value="STKc_MAP3K-like"/>
    <property type="match status" value="1"/>
</dbReference>
<proteinExistence type="predicted"/>
<dbReference type="EMBL" id="JADBGQ010000008">
    <property type="protein sequence ID" value="KAG5382447.1"/>
    <property type="molecule type" value="Genomic_DNA"/>
</dbReference>
<dbReference type="InterPro" id="IPR001245">
    <property type="entry name" value="Ser-Thr/Tyr_kinase_cat_dom"/>
</dbReference>
<dbReference type="SUPFAM" id="SSF56112">
    <property type="entry name" value="Protein kinase-like (PK-like)"/>
    <property type="match status" value="1"/>
</dbReference>
<accession>A0ABQ7L796</accession>
<feature type="domain" description="Protein kinase" evidence="2">
    <location>
        <begin position="316"/>
        <end position="542"/>
    </location>
</feature>
<dbReference type="InterPro" id="IPR051681">
    <property type="entry name" value="Ser/Thr_Kinases-Pseudokinases"/>
</dbReference>